<dbReference type="Gene3D" id="2.170.130.10">
    <property type="entry name" value="TonB-dependent receptor, plug domain"/>
    <property type="match status" value="1"/>
</dbReference>
<dbReference type="PANTHER" id="PTHR40980:SF3">
    <property type="entry name" value="TONB-DEPENDENT RECEPTOR-LIKE BETA-BARREL DOMAIN-CONTAINING PROTEIN"/>
    <property type="match status" value="1"/>
</dbReference>
<dbReference type="InterPro" id="IPR037066">
    <property type="entry name" value="Plug_dom_sf"/>
</dbReference>
<comment type="subcellular location">
    <subcellularLocation>
        <location evidence="1">Cell outer membrane</location>
    </subcellularLocation>
</comment>
<gene>
    <name evidence="6" type="ORF">DXV75_04405</name>
</gene>
<feature type="signal peptide" evidence="4">
    <location>
        <begin position="1"/>
        <end position="28"/>
    </location>
</feature>
<evidence type="ECO:0000256" key="3">
    <source>
        <dbReference type="ARBA" id="ARBA00023237"/>
    </source>
</evidence>
<protein>
    <submittedName>
        <fullName evidence="6">TonB-dependent receptor</fullName>
    </submittedName>
</protein>
<dbReference type="EMBL" id="QRHA01000002">
    <property type="protein sequence ID" value="RDV28204.1"/>
    <property type="molecule type" value="Genomic_DNA"/>
</dbReference>
<comment type="caution">
    <text evidence="6">The sequence shown here is derived from an EMBL/GenBank/DDBJ whole genome shotgun (WGS) entry which is preliminary data.</text>
</comment>
<keyword evidence="3" id="KW-0998">Cell outer membrane</keyword>
<evidence type="ECO:0000256" key="4">
    <source>
        <dbReference type="SAM" id="SignalP"/>
    </source>
</evidence>
<dbReference type="InterPro" id="IPR012910">
    <property type="entry name" value="Plug_dom"/>
</dbReference>
<evidence type="ECO:0000313" key="6">
    <source>
        <dbReference type="EMBL" id="RDV28204.1"/>
    </source>
</evidence>
<feature type="chain" id="PRO_5017836387" evidence="4">
    <location>
        <begin position="29"/>
        <end position="1044"/>
    </location>
</feature>
<dbReference type="Proteomes" id="UP000256561">
    <property type="component" value="Unassembled WGS sequence"/>
</dbReference>
<reference evidence="7" key="1">
    <citation type="submission" date="2018-08" db="EMBL/GenBank/DDBJ databases">
        <authorList>
            <person name="Zhang J."/>
            <person name="Du Z.-J."/>
        </authorList>
    </citation>
    <scope>NUCLEOTIDE SEQUENCE [LARGE SCALE GENOMIC DNA]</scope>
    <source>
        <strain evidence="7">KCTC 52655</strain>
    </source>
</reference>
<keyword evidence="4" id="KW-0732">Signal</keyword>
<dbReference type="PANTHER" id="PTHR40980">
    <property type="entry name" value="PLUG DOMAIN-CONTAINING PROTEIN"/>
    <property type="match status" value="1"/>
</dbReference>
<dbReference type="InterPro" id="IPR010104">
    <property type="entry name" value="TonB_rcpt_bac"/>
</dbReference>
<dbReference type="NCBIfam" id="TIGR01782">
    <property type="entry name" value="TonB-Xanth-Caul"/>
    <property type="match status" value="1"/>
</dbReference>
<proteinExistence type="predicted"/>
<dbReference type="AlphaFoldDB" id="A0A3D8MCF5"/>
<keyword evidence="2" id="KW-0472">Membrane</keyword>
<dbReference type="GO" id="GO:0009279">
    <property type="term" value="C:cell outer membrane"/>
    <property type="evidence" value="ECO:0007669"/>
    <property type="project" value="UniProtKB-SubCell"/>
</dbReference>
<dbReference type="OrthoDB" id="8727862at2"/>
<dbReference type="SUPFAM" id="SSF56935">
    <property type="entry name" value="Porins"/>
    <property type="match status" value="1"/>
</dbReference>
<evidence type="ECO:0000259" key="5">
    <source>
        <dbReference type="Pfam" id="PF07715"/>
    </source>
</evidence>
<dbReference type="Pfam" id="PF07715">
    <property type="entry name" value="Plug"/>
    <property type="match status" value="1"/>
</dbReference>
<dbReference type="Gene3D" id="2.40.170.20">
    <property type="entry name" value="TonB-dependent receptor, beta-barrel domain"/>
    <property type="match status" value="1"/>
</dbReference>
<name>A0A3D8MCF5_9ALTE</name>
<keyword evidence="7" id="KW-1185">Reference proteome</keyword>
<sequence length="1044" mass="114585">MNNKRNRQSIAGGAACLLLTIGSPSILAQEVKQALENNAAPEEETLEIIEVSGVRASLENALNVKRSAPSIVDAISATDIDALPALDLGEALQAIPGVQLNSDQEGRQSSISLRGLGSGFVKTTAFGQSFATPSAASNINAVGEPNPFAAFEASVFDGVTVVKSPTADLQAGGVAGVVDQKLQQALSKKDGTFTVSAGGRYEELTGEIDPSLKFSGVKHLIEDKLAVAFKLAASGQTFRRDTFDIIDYVPVDAGRATNIDEYREYWGIPDDAEVRVPMRGRNVSEFSDGDRVSMSGNIEYRLTDDFKIGAHLLYSERDLDDGTKETTSFETGFNRSNSARDNYDALVTLDMDTAPFAYDRLADEADAGQIYGVSNINFTDGTFQNENRKTTFNEKSQGIMLYADYVADEWIFDGVITHSEAENNFENVGINFVHSQDWRNKFNYTPAGGSAISVPSVPTGFNGTINTGQGNLSNVVVSGSLETPYVYDNLIWSQPITTSSGLTSVDDANQGRRLSFNINGRVRDLSREMSSVEFGGQRFTDFGFGDGLKVDAIKFGGRFSRESLESIDQRQGPAGIDTAQISGAFLTDQVLSNVQNDYFNGNMPGTFDHTNGWVTIDNAAAIAALQTGIVTDLNDLVTGRSYVSVYPGLERNRTGFWDTQNNTSGLPTNLGYNFDAEQDILAMYVSTEFSGELGSVFYSGNLGVRYEETSNTFNGFETQVDAQGRNGVAVLKEFEDDYSHTLPMMNIAFELTDDVILRGAFYEGLVRPNLLAQRPTAALRANADTVTLDLPTATVRPYDATNYDVSLEWYNREGSAISIGYFRKDISNLFDEQEGYCPEDGSNEIVNALVGDIERIDIGGSEFSCQQVEPFVDEDGNLVNREVVIRTPINTDDEIKVEGFELAIQQKLDFLPYPWNGFGGVFNYTKLRQSGSEVELDRVSPESYNIIGYWENNGVSIRIAYNWRDDLQLQGANSFLGTNSRTREAMGRLDLVTSYALTKKAKVFFRGYNLTDEVGKEYLGFDERAVSRITYTGRIYELSLNYKF</sequence>
<keyword evidence="6" id="KW-0675">Receptor</keyword>
<evidence type="ECO:0000256" key="2">
    <source>
        <dbReference type="ARBA" id="ARBA00023136"/>
    </source>
</evidence>
<evidence type="ECO:0000256" key="1">
    <source>
        <dbReference type="ARBA" id="ARBA00004442"/>
    </source>
</evidence>
<dbReference type="InterPro" id="IPR036942">
    <property type="entry name" value="Beta-barrel_TonB_sf"/>
</dbReference>
<organism evidence="6 7">
    <name type="scientific">Alteromonas aestuariivivens</name>
    <dbReference type="NCBI Taxonomy" id="1938339"/>
    <lineage>
        <taxon>Bacteria</taxon>
        <taxon>Pseudomonadati</taxon>
        <taxon>Pseudomonadota</taxon>
        <taxon>Gammaproteobacteria</taxon>
        <taxon>Alteromonadales</taxon>
        <taxon>Alteromonadaceae</taxon>
        <taxon>Alteromonas/Salinimonas group</taxon>
        <taxon>Alteromonas</taxon>
    </lineage>
</organism>
<evidence type="ECO:0000313" key="7">
    <source>
        <dbReference type="Proteomes" id="UP000256561"/>
    </source>
</evidence>
<dbReference type="RefSeq" id="WP_115592162.1">
    <property type="nucleotide sequence ID" value="NZ_QRHA01000002.1"/>
</dbReference>
<feature type="domain" description="TonB-dependent receptor plug" evidence="5">
    <location>
        <begin position="65"/>
        <end position="177"/>
    </location>
</feature>
<accession>A0A3D8MCF5</accession>